<feature type="region of interest" description="Disordered" evidence="1">
    <location>
        <begin position="31"/>
        <end position="184"/>
    </location>
</feature>
<sequence>MGREMAFDMDRRSKLADLTLVSKYYPVANYSYPARQESAQRDPRTSLGSDISTPRLIDDRSDSEVSADDDYQHRDSAGWESYWRPEGGKKGDSVVGHPRKQYPALIPSPERKREPAADSQRSVSPSWPLPNSPTRQTRTRQPAATYSAFPKPVALPPRARPASPSWESSRPRAAPTRPARPDRLLTPCIQQTSPIAAFFNTLHIPEHFRKEQERDQKIPPVPKVCVEPTTPPSKHTLRQRISSLAARPVVSDELERPKTSHGHQQPKVSVPKKHRSSRSLRPSSPTMPKRSVADRPPTPFESEEVDFFPDLPLFPMPDPYTQQRAIKFHRPKRPEPISVFEDDSDGEDDEPRASFFKFHKRSTSDLRKGAGSRTEDRDPDVVTGRRRGRTSPTPSLPDTPCGLQPPNEKKRDVFGRMLGRRSR</sequence>
<reference evidence="2" key="1">
    <citation type="journal article" date="2021" name="IMA Fungus">
        <title>Genomic characterization of three marine fungi, including Emericellopsis atlantica sp. nov. with signatures of a generalist lifestyle and marine biomass degradation.</title>
        <authorList>
            <person name="Hagestad O.C."/>
            <person name="Hou L."/>
            <person name="Andersen J.H."/>
            <person name="Hansen E.H."/>
            <person name="Altermark B."/>
            <person name="Li C."/>
            <person name="Kuhnert E."/>
            <person name="Cox R.J."/>
            <person name="Crous P.W."/>
            <person name="Spatafora J.W."/>
            <person name="Lail K."/>
            <person name="Amirebrahimi M."/>
            <person name="Lipzen A."/>
            <person name="Pangilinan J."/>
            <person name="Andreopoulos W."/>
            <person name="Hayes R.D."/>
            <person name="Ng V."/>
            <person name="Grigoriev I.V."/>
            <person name="Jackson S.A."/>
            <person name="Sutton T.D.S."/>
            <person name="Dobson A.D.W."/>
            <person name="Rama T."/>
        </authorList>
    </citation>
    <scope>NUCLEOTIDE SEQUENCE</scope>
    <source>
        <strain evidence="2">TS7</strain>
    </source>
</reference>
<protein>
    <submittedName>
        <fullName evidence="2">Uncharacterized protein</fullName>
    </submittedName>
</protein>
<dbReference type="AlphaFoldDB" id="A0A9P7ZVD6"/>
<name>A0A9P7ZVD6_9HYPO</name>
<evidence type="ECO:0000313" key="2">
    <source>
        <dbReference type="EMBL" id="KAG9258577.1"/>
    </source>
</evidence>
<dbReference type="OrthoDB" id="4775454at2759"/>
<feature type="compositionally biased region" description="Basic and acidic residues" evidence="1">
    <location>
        <begin position="207"/>
        <end position="217"/>
    </location>
</feature>
<organism evidence="2 3">
    <name type="scientific">Emericellopsis atlantica</name>
    <dbReference type="NCBI Taxonomy" id="2614577"/>
    <lineage>
        <taxon>Eukaryota</taxon>
        <taxon>Fungi</taxon>
        <taxon>Dikarya</taxon>
        <taxon>Ascomycota</taxon>
        <taxon>Pezizomycotina</taxon>
        <taxon>Sordariomycetes</taxon>
        <taxon>Hypocreomycetidae</taxon>
        <taxon>Hypocreales</taxon>
        <taxon>Bionectriaceae</taxon>
        <taxon>Emericellopsis</taxon>
    </lineage>
</organism>
<feature type="compositionally biased region" description="Acidic residues" evidence="1">
    <location>
        <begin position="340"/>
        <end position="350"/>
    </location>
</feature>
<proteinExistence type="predicted"/>
<dbReference type="Proteomes" id="UP000887229">
    <property type="component" value="Unassembled WGS sequence"/>
</dbReference>
<feature type="compositionally biased region" description="Low complexity" evidence="1">
    <location>
        <begin position="133"/>
        <end position="145"/>
    </location>
</feature>
<evidence type="ECO:0000256" key="1">
    <source>
        <dbReference type="SAM" id="MobiDB-lite"/>
    </source>
</evidence>
<dbReference type="EMBL" id="MU251243">
    <property type="protein sequence ID" value="KAG9258577.1"/>
    <property type="molecule type" value="Genomic_DNA"/>
</dbReference>
<keyword evidence="3" id="KW-1185">Reference proteome</keyword>
<dbReference type="GeneID" id="70292775"/>
<dbReference type="RefSeq" id="XP_046122501.1">
    <property type="nucleotide sequence ID" value="XM_046261872.1"/>
</dbReference>
<gene>
    <name evidence="2" type="ORF">F5Z01DRAFT_632652</name>
</gene>
<feature type="region of interest" description="Disordered" evidence="1">
    <location>
        <begin position="207"/>
        <end position="423"/>
    </location>
</feature>
<feature type="compositionally biased region" description="Basic and acidic residues" evidence="1">
    <location>
        <begin position="362"/>
        <end position="380"/>
    </location>
</feature>
<feature type="compositionally biased region" description="Low complexity" evidence="1">
    <location>
        <begin position="160"/>
        <end position="177"/>
    </location>
</feature>
<comment type="caution">
    <text evidence="2">The sequence shown here is derived from an EMBL/GenBank/DDBJ whole genome shotgun (WGS) entry which is preliminary data.</text>
</comment>
<evidence type="ECO:0000313" key="3">
    <source>
        <dbReference type="Proteomes" id="UP000887229"/>
    </source>
</evidence>
<accession>A0A9P7ZVD6</accession>